<gene>
    <name evidence="2" type="primary">Rnls</name>
    <name evidence="2" type="ORF">CDAR_577381</name>
</gene>
<proteinExistence type="predicted"/>
<dbReference type="PANTHER" id="PTHR23357">
    <property type="entry name" value="RENALASE"/>
    <property type="match status" value="1"/>
</dbReference>
<dbReference type="Gene3D" id="3.50.50.60">
    <property type="entry name" value="FAD/NAD(P)-binding domain"/>
    <property type="match status" value="1"/>
</dbReference>
<dbReference type="EMBL" id="BPLQ01001248">
    <property type="protein sequence ID" value="GIX79976.1"/>
    <property type="molecule type" value="Genomic_DNA"/>
</dbReference>
<protein>
    <submittedName>
        <fullName evidence="2">Renalase</fullName>
    </submittedName>
</protein>
<dbReference type="InterPro" id="IPR002937">
    <property type="entry name" value="Amino_oxidase"/>
</dbReference>
<name>A0AAV4N8G1_9ARAC</name>
<comment type="caution">
    <text evidence="2">The sequence shown here is derived from an EMBL/GenBank/DDBJ whole genome shotgun (WGS) entry which is preliminary data.</text>
</comment>
<dbReference type="PANTHER" id="PTHR23357:SF1">
    <property type="entry name" value="RENALASE"/>
    <property type="match status" value="1"/>
</dbReference>
<evidence type="ECO:0000313" key="2">
    <source>
        <dbReference type="EMBL" id="GIX79976.1"/>
    </source>
</evidence>
<dbReference type="AlphaFoldDB" id="A0AAV4N8G1"/>
<sequence length="362" mass="41188">MSSEKTVVSKILIIGGGLTGSVAASLIKNEAFVEIELWERLEQIGGRYQTYRTPGTPDCSIDIGAQYVTLSLELMRSQAKFYDELLEKQLLVPLGQKIENFRRLSETKTTFVAPGGTDSLVSHFLSKADCQVFLEHEVKEINLKENEQVWEVIASNGKVKEFDVVILTIPIPEVLKLEGNFQNINQDDDIKMAMEQVKYEPRCAIAMLYKEPVKYLEELPMSMKYFDDDDLIYFLSINSKKRERNKETPSIIVQSTTSFAKDNSGKNENELTKMMVDRIRTLMPDLPEPSSTKFFYWSYAELTEPYIDNPGCVVLNDTPCLISGGDSYTESSFNGCITSALVIVEELLKRVKFLRGWRRRSS</sequence>
<evidence type="ECO:0000259" key="1">
    <source>
        <dbReference type="Pfam" id="PF01593"/>
    </source>
</evidence>
<dbReference type="InterPro" id="IPR036188">
    <property type="entry name" value="FAD/NAD-bd_sf"/>
</dbReference>
<reference evidence="2 3" key="1">
    <citation type="submission" date="2021-06" db="EMBL/GenBank/DDBJ databases">
        <title>Caerostris darwini draft genome.</title>
        <authorList>
            <person name="Kono N."/>
            <person name="Arakawa K."/>
        </authorList>
    </citation>
    <scope>NUCLEOTIDE SEQUENCE [LARGE SCALE GENOMIC DNA]</scope>
</reference>
<keyword evidence="3" id="KW-1185">Reference proteome</keyword>
<organism evidence="2 3">
    <name type="scientific">Caerostris darwini</name>
    <dbReference type="NCBI Taxonomy" id="1538125"/>
    <lineage>
        <taxon>Eukaryota</taxon>
        <taxon>Metazoa</taxon>
        <taxon>Ecdysozoa</taxon>
        <taxon>Arthropoda</taxon>
        <taxon>Chelicerata</taxon>
        <taxon>Arachnida</taxon>
        <taxon>Araneae</taxon>
        <taxon>Araneomorphae</taxon>
        <taxon>Entelegynae</taxon>
        <taxon>Araneoidea</taxon>
        <taxon>Araneidae</taxon>
        <taxon>Caerostris</taxon>
    </lineage>
</organism>
<dbReference type="Gene3D" id="3.90.660.10">
    <property type="match status" value="1"/>
</dbReference>
<dbReference type="GO" id="GO:0005576">
    <property type="term" value="C:extracellular region"/>
    <property type="evidence" value="ECO:0007669"/>
    <property type="project" value="TreeGrafter"/>
</dbReference>
<dbReference type="GO" id="GO:0016651">
    <property type="term" value="F:oxidoreductase activity, acting on NAD(P)H"/>
    <property type="evidence" value="ECO:0007669"/>
    <property type="project" value="InterPro"/>
</dbReference>
<dbReference type="SUPFAM" id="SSF51905">
    <property type="entry name" value="FAD/NAD(P)-binding domain"/>
    <property type="match status" value="1"/>
</dbReference>
<dbReference type="Pfam" id="PF01593">
    <property type="entry name" value="Amino_oxidase"/>
    <property type="match status" value="1"/>
</dbReference>
<accession>A0AAV4N8G1</accession>
<evidence type="ECO:0000313" key="3">
    <source>
        <dbReference type="Proteomes" id="UP001054837"/>
    </source>
</evidence>
<dbReference type="Pfam" id="PF13450">
    <property type="entry name" value="NAD_binding_8"/>
    <property type="match status" value="1"/>
</dbReference>
<dbReference type="InterPro" id="IPR040174">
    <property type="entry name" value="RNLS"/>
</dbReference>
<feature type="domain" description="Amine oxidase" evidence="1">
    <location>
        <begin position="99"/>
        <end position="298"/>
    </location>
</feature>
<dbReference type="Proteomes" id="UP001054837">
    <property type="component" value="Unassembled WGS sequence"/>
</dbReference>